<keyword evidence="2 6" id="KW-0472">Membrane</keyword>
<comment type="caution">
    <text evidence="9">The sequence shown here is derived from an EMBL/GenBank/DDBJ whole genome shotgun (WGS) entry which is preliminary data.</text>
</comment>
<evidence type="ECO:0000256" key="6">
    <source>
        <dbReference type="HAMAP-Rule" id="MF_00922"/>
    </source>
</evidence>
<dbReference type="InterPro" id="IPR039565">
    <property type="entry name" value="BamD-like"/>
</dbReference>
<evidence type="ECO:0000256" key="5">
    <source>
        <dbReference type="ARBA" id="ARBA00023288"/>
    </source>
</evidence>
<comment type="subunit">
    <text evidence="6">Part of the Bam complex.</text>
</comment>
<keyword evidence="3 6" id="KW-0564">Palmitate</keyword>
<evidence type="ECO:0000256" key="7">
    <source>
        <dbReference type="SAM" id="SignalP"/>
    </source>
</evidence>
<evidence type="ECO:0000313" key="10">
    <source>
        <dbReference type="Proteomes" id="UP001548590"/>
    </source>
</evidence>
<comment type="function">
    <text evidence="6">Part of the outer membrane protein assembly complex, which is involved in assembly and insertion of beta-barrel proteins into the outer membrane.</text>
</comment>
<dbReference type="InterPro" id="IPR011990">
    <property type="entry name" value="TPR-like_helical_dom_sf"/>
</dbReference>
<comment type="subcellular location">
    <subcellularLocation>
        <location evidence="6">Cell outer membrane</location>
        <topology evidence="6">Lipid-anchor</topology>
    </subcellularLocation>
</comment>
<accession>A0ABV2CPG3</accession>
<name>A0ABV2CPG3_9RHOO</name>
<dbReference type="NCBIfam" id="TIGR03302">
    <property type="entry name" value="OM_YfiO"/>
    <property type="match status" value="1"/>
</dbReference>
<dbReference type="Gene3D" id="1.25.40.10">
    <property type="entry name" value="Tetratricopeptide repeat domain"/>
    <property type="match status" value="1"/>
</dbReference>
<dbReference type="EMBL" id="JBEWLZ010000004">
    <property type="protein sequence ID" value="MET1489805.1"/>
    <property type="molecule type" value="Genomic_DNA"/>
</dbReference>
<evidence type="ECO:0000256" key="4">
    <source>
        <dbReference type="ARBA" id="ARBA00023237"/>
    </source>
</evidence>
<sequence>MIKSTLRSLPVVLALCFIAACGYTPPKPGSTAKDPQSAYKEGKDLLDDGSYDSAITAFEQLEARFPYGRYAQQAQIDTIYAHYKLGEMESVVSSADRFIRQHPNHPAADYAYYLKGLAYENSKTDEWLPFLPRQPLSERDAKGAQNAFDTFRQLVTNYPDSRYAEDSRKRMAELVEALATHELNAANYYLKRRAPVAAVNRAQYIIVNYSNSPAVEEALAILVKSYDTLKLDKLRNDAERVLRQNYPQSRFLAQN</sequence>
<protein>
    <recommendedName>
        <fullName evidence="6">Outer membrane protein assembly factor BamD</fullName>
    </recommendedName>
</protein>
<feature type="signal peptide" evidence="7">
    <location>
        <begin position="1"/>
        <end position="22"/>
    </location>
</feature>
<dbReference type="PANTHER" id="PTHR37423:SF1">
    <property type="entry name" value="OUTER MEMBRANE PROTEIN ASSEMBLY FACTOR BAMD"/>
    <property type="match status" value="1"/>
</dbReference>
<feature type="domain" description="Outer membrane lipoprotein BamD-like" evidence="8">
    <location>
        <begin position="32"/>
        <end position="239"/>
    </location>
</feature>
<dbReference type="PROSITE" id="PS51257">
    <property type="entry name" value="PROKAR_LIPOPROTEIN"/>
    <property type="match status" value="1"/>
</dbReference>
<dbReference type="Proteomes" id="UP001548590">
    <property type="component" value="Unassembled WGS sequence"/>
</dbReference>
<keyword evidence="5 6" id="KW-0449">Lipoprotein</keyword>
<dbReference type="Pfam" id="PF13525">
    <property type="entry name" value="YfiO"/>
    <property type="match status" value="1"/>
</dbReference>
<comment type="similarity">
    <text evidence="6">Belongs to the BamD family.</text>
</comment>
<keyword evidence="4 6" id="KW-0998">Cell outer membrane</keyword>
<evidence type="ECO:0000313" key="9">
    <source>
        <dbReference type="EMBL" id="MET1489805.1"/>
    </source>
</evidence>
<feature type="chain" id="PRO_5047379220" description="Outer membrane protein assembly factor BamD" evidence="7">
    <location>
        <begin position="23"/>
        <end position="255"/>
    </location>
</feature>
<dbReference type="InterPro" id="IPR017689">
    <property type="entry name" value="BamD"/>
</dbReference>
<reference evidence="9 10" key="1">
    <citation type="submission" date="2024-07" db="EMBL/GenBank/DDBJ databases">
        <title>Uliginosibacterium paludis KCTC:42655.</title>
        <authorList>
            <person name="Kim M.K."/>
        </authorList>
    </citation>
    <scope>NUCLEOTIDE SEQUENCE [LARGE SCALE GENOMIC DNA]</scope>
    <source>
        <strain evidence="9 10">KCTC 42655</strain>
    </source>
</reference>
<evidence type="ECO:0000256" key="2">
    <source>
        <dbReference type="ARBA" id="ARBA00023136"/>
    </source>
</evidence>
<dbReference type="PANTHER" id="PTHR37423">
    <property type="entry name" value="SOLUBLE LYTIC MUREIN TRANSGLYCOSYLASE-RELATED"/>
    <property type="match status" value="1"/>
</dbReference>
<organism evidence="9 10">
    <name type="scientific">Uliginosibacterium paludis</name>
    <dbReference type="NCBI Taxonomy" id="1615952"/>
    <lineage>
        <taxon>Bacteria</taxon>
        <taxon>Pseudomonadati</taxon>
        <taxon>Pseudomonadota</taxon>
        <taxon>Betaproteobacteria</taxon>
        <taxon>Rhodocyclales</taxon>
        <taxon>Zoogloeaceae</taxon>
        <taxon>Uliginosibacterium</taxon>
    </lineage>
</organism>
<dbReference type="SUPFAM" id="SSF48452">
    <property type="entry name" value="TPR-like"/>
    <property type="match status" value="1"/>
</dbReference>
<dbReference type="CDD" id="cd15830">
    <property type="entry name" value="BamD"/>
    <property type="match status" value="1"/>
</dbReference>
<gene>
    <name evidence="6" type="primary">bamD</name>
    <name evidence="9" type="ORF">ABVT11_08190</name>
</gene>
<dbReference type="HAMAP" id="MF_00922">
    <property type="entry name" value="OM_assembly_BamD"/>
    <property type="match status" value="1"/>
</dbReference>
<keyword evidence="1 6" id="KW-0732">Signal</keyword>
<proteinExistence type="inferred from homology"/>
<dbReference type="RefSeq" id="WP_345923044.1">
    <property type="nucleotide sequence ID" value="NZ_JBDIVF010000001.1"/>
</dbReference>
<evidence type="ECO:0000256" key="1">
    <source>
        <dbReference type="ARBA" id="ARBA00022729"/>
    </source>
</evidence>
<evidence type="ECO:0000259" key="8">
    <source>
        <dbReference type="Pfam" id="PF13525"/>
    </source>
</evidence>
<evidence type="ECO:0000256" key="3">
    <source>
        <dbReference type="ARBA" id="ARBA00023139"/>
    </source>
</evidence>
<keyword evidence="10" id="KW-1185">Reference proteome</keyword>